<dbReference type="Proteomes" id="UP000789920">
    <property type="component" value="Unassembled WGS sequence"/>
</dbReference>
<keyword evidence="2" id="KW-1185">Reference proteome</keyword>
<evidence type="ECO:0000313" key="1">
    <source>
        <dbReference type="EMBL" id="CAG8811359.1"/>
    </source>
</evidence>
<proteinExistence type="predicted"/>
<feature type="non-terminal residue" evidence="1">
    <location>
        <position position="153"/>
    </location>
</feature>
<evidence type="ECO:0000313" key="2">
    <source>
        <dbReference type="Proteomes" id="UP000789920"/>
    </source>
</evidence>
<name>A0ACA9RUN2_9GLOM</name>
<comment type="caution">
    <text evidence="1">The sequence shown here is derived from an EMBL/GenBank/DDBJ whole genome shotgun (WGS) entry which is preliminary data.</text>
</comment>
<accession>A0ACA9RUN2</accession>
<dbReference type="EMBL" id="CAJVQC010072276">
    <property type="protein sequence ID" value="CAG8811359.1"/>
    <property type="molecule type" value="Genomic_DNA"/>
</dbReference>
<sequence>MLMVITNDNTRELGGSKKNPAGNGFSYYLIFSDLNPHQIKKDWLKIEGGGDTPLLDGTPITSVAELVGKLKGTLVRLGPDLLELMEALTPEQKPPSENETPETRQASTDAITDQDLQEVGLTREEFEALTTAFADEAHIANIIKKLASANPEK</sequence>
<protein>
    <submittedName>
        <fullName evidence="1">32770_t:CDS:1</fullName>
    </submittedName>
</protein>
<organism evidence="1 2">
    <name type="scientific">Racocetra persica</name>
    <dbReference type="NCBI Taxonomy" id="160502"/>
    <lineage>
        <taxon>Eukaryota</taxon>
        <taxon>Fungi</taxon>
        <taxon>Fungi incertae sedis</taxon>
        <taxon>Mucoromycota</taxon>
        <taxon>Glomeromycotina</taxon>
        <taxon>Glomeromycetes</taxon>
        <taxon>Diversisporales</taxon>
        <taxon>Gigasporaceae</taxon>
        <taxon>Racocetra</taxon>
    </lineage>
</organism>
<reference evidence="1" key="1">
    <citation type="submission" date="2021-06" db="EMBL/GenBank/DDBJ databases">
        <authorList>
            <person name="Kallberg Y."/>
            <person name="Tangrot J."/>
            <person name="Rosling A."/>
        </authorList>
    </citation>
    <scope>NUCLEOTIDE SEQUENCE</scope>
    <source>
        <strain evidence="1">MA461A</strain>
    </source>
</reference>
<gene>
    <name evidence="1" type="ORF">RPERSI_LOCUS23287</name>
</gene>